<feature type="transmembrane region" description="Helical" evidence="6">
    <location>
        <begin position="110"/>
        <end position="135"/>
    </location>
</feature>
<comment type="similarity">
    <text evidence="6">Belongs to the ABC-4 integral membrane protein family.</text>
</comment>
<dbReference type="PIRSF" id="PIRSF018968">
    <property type="entry name" value="ABC_permease_BceB"/>
    <property type="match status" value="1"/>
</dbReference>
<keyword evidence="9" id="KW-1185">Reference proteome</keyword>
<dbReference type="PANTHER" id="PTHR46795">
    <property type="entry name" value="ABC TRANSPORTER PERMEASE-RELATED-RELATED"/>
    <property type="match status" value="1"/>
</dbReference>
<dbReference type="Pfam" id="PF02687">
    <property type="entry name" value="FtsX"/>
    <property type="match status" value="2"/>
</dbReference>
<sequence length="651" mass="75005">MTLFNIVAKNLKHNFKHYFLYVASMTFSILIYFIFVSLQHNEQITKLIDRGDKVGPALFASSFILLLFVSIFIWYSNSFFIKKRKQEIGLYSLLGVQKKAIGKMIFYENFLLSTIALIVGIVIGELFSMLFSMILVKLMGFSFLVQFSLNITAVIQTFIIFLIITFFTSLQGYYIMYRFQLIDLFQARNKGQSIIKPSVIITLLSLVFIGISYWMLWNAPDSKNWDDHFGRNLLITLGMMVIGSYFLFHSLSGFFVQLLQNNKAIYYKWKNLLTFTQLKSRLRSNAVMLTTISVLNAVTLIAFGFAYTLYYNTLGTMEEFIPYSYQYEIASKEMDEQITNIIRNNKEHEIIFDDTFDYIMAKGNADSLEEIPGGYSYYDNQFAVMSETAYNKLAKQLKREQISSLKENETIIVNKNFIGSQDENENNGKPISLPITNKEIHLVVADSKIESLFNNNTVHPAVLIINDIIYEKLKNEYSIITSHIFKIKNEKDSAPLTRKLWEITGTYLSNIETGFNFHSFSDSYGEAQSVYGLLIFISSFLGLVFLSATGSIIYFKILTEAEEDRKRYTTLKKVGMNRREIKRVIAKQYMIFFLLPLIVAIAHSCIMLSSLSKIMDINFITPVVISTIIYSILYGCYYIMTLITSNRLVNA</sequence>
<feature type="transmembrane region" description="Helical" evidence="6">
    <location>
        <begin position="617"/>
        <end position="640"/>
    </location>
</feature>
<keyword evidence="4 6" id="KW-1133">Transmembrane helix</keyword>
<feature type="transmembrane region" description="Helical" evidence="6">
    <location>
        <begin position="286"/>
        <end position="310"/>
    </location>
</feature>
<keyword evidence="5 6" id="KW-0472">Membrane</keyword>
<evidence type="ECO:0000256" key="3">
    <source>
        <dbReference type="ARBA" id="ARBA00022692"/>
    </source>
</evidence>
<feature type="transmembrane region" description="Helical" evidence="6">
    <location>
        <begin position="530"/>
        <end position="557"/>
    </location>
</feature>
<comment type="caution">
    <text evidence="8">The sequence shown here is derived from an EMBL/GenBank/DDBJ whole genome shotgun (WGS) entry which is preliminary data.</text>
</comment>
<feature type="transmembrane region" description="Helical" evidence="6">
    <location>
        <begin position="589"/>
        <end position="611"/>
    </location>
</feature>
<dbReference type="RefSeq" id="WP_328014910.1">
    <property type="nucleotide sequence ID" value="NZ_JARTFS010000004.1"/>
</dbReference>
<dbReference type="EMBL" id="JARTFS010000004">
    <property type="protein sequence ID" value="MED4400543.1"/>
    <property type="molecule type" value="Genomic_DNA"/>
</dbReference>
<evidence type="ECO:0000313" key="9">
    <source>
        <dbReference type="Proteomes" id="UP001342826"/>
    </source>
</evidence>
<comment type="subcellular location">
    <subcellularLocation>
        <location evidence="1 6">Cell membrane</location>
        <topology evidence="1 6">Multi-pass membrane protein</topology>
    </subcellularLocation>
</comment>
<evidence type="ECO:0000256" key="6">
    <source>
        <dbReference type="PIRNR" id="PIRNR018968"/>
    </source>
</evidence>
<dbReference type="InterPro" id="IPR003838">
    <property type="entry name" value="ABC3_permease_C"/>
</dbReference>
<dbReference type="PANTHER" id="PTHR46795:SF3">
    <property type="entry name" value="ABC TRANSPORTER PERMEASE"/>
    <property type="match status" value="1"/>
</dbReference>
<feature type="domain" description="ABC3 transporter permease C-terminal" evidence="7">
    <location>
        <begin position="540"/>
        <end position="643"/>
    </location>
</feature>
<keyword evidence="2 6" id="KW-1003">Cell membrane</keyword>
<feature type="transmembrane region" description="Helical" evidence="6">
    <location>
        <begin position="198"/>
        <end position="217"/>
    </location>
</feature>
<evidence type="ECO:0000259" key="7">
    <source>
        <dbReference type="Pfam" id="PF02687"/>
    </source>
</evidence>
<feature type="transmembrane region" description="Helical" evidence="6">
    <location>
        <begin position="58"/>
        <end position="75"/>
    </location>
</feature>
<evidence type="ECO:0000256" key="2">
    <source>
        <dbReference type="ARBA" id="ARBA00022475"/>
    </source>
</evidence>
<dbReference type="Proteomes" id="UP001342826">
    <property type="component" value="Unassembled WGS sequence"/>
</dbReference>
<reference evidence="8 9" key="1">
    <citation type="submission" date="2023-03" db="EMBL/GenBank/DDBJ databases">
        <title>Bacillus Genome Sequencing.</title>
        <authorList>
            <person name="Dunlap C."/>
        </authorList>
    </citation>
    <scope>NUCLEOTIDE SEQUENCE [LARGE SCALE GENOMIC DNA]</scope>
    <source>
        <strain evidence="8 9">NRS-1717</strain>
    </source>
</reference>
<keyword evidence="3 6" id="KW-0812">Transmembrane</keyword>
<keyword evidence="6" id="KW-0813">Transport</keyword>
<feature type="transmembrane region" description="Helical" evidence="6">
    <location>
        <begin position="155"/>
        <end position="177"/>
    </location>
</feature>
<feature type="transmembrane region" description="Helical" evidence="6">
    <location>
        <begin position="18"/>
        <end position="38"/>
    </location>
</feature>
<dbReference type="InterPro" id="IPR052536">
    <property type="entry name" value="ABC-4_Integral_Memb_Prot"/>
</dbReference>
<evidence type="ECO:0000313" key="8">
    <source>
        <dbReference type="EMBL" id="MED4400543.1"/>
    </source>
</evidence>
<evidence type="ECO:0000256" key="4">
    <source>
        <dbReference type="ARBA" id="ARBA00022989"/>
    </source>
</evidence>
<feature type="domain" description="ABC3 transporter permease C-terminal" evidence="7">
    <location>
        <begin position="61"/>
        <end position="175"/>
    </location>
</feature>
<organism evidence="8 9">
    <name type="scientific">Metabacillus fastidiosus</name>
    <dbReference type="NCBI Taxonomy" id="1458"/>
    <lineage>
        <taxon>Bacteria</taxon>
        <taxon>Bacillati</taxon>
        <taxon>Bacillota</taxon>
        <taxon>Bacilli</taxon>
        <taxon>Bacillales</taxon>
        <taxon>Bacillaceae</taxon>
        <taxon>Metabacillus</taxon>
    </lineage>
</organism>
<gene>
    <name evidence="8" type="ORF">P9271_04255</name>
</gene>
<evidence type="ECO:0000256" key="5">
    <source>
        <dbReference type="ARBA" id="ARBA00023136"/>
    </source>
</evidence>
<evidence type="ECO:0000256" key="1">
    <source>
        <dbReference type="ARBA" id="ARBA00004651"/>
    </source>
</evidence>
<feature type="transmembrane region" description="Helical" evidence="6">
    <location>
        <begin position="237"/>
        <end position="259"/>
    </location>
</feature>
<protein>
    <submittedName>
        <fullName evidence="8">ABC transporter permease</fullName>
    </submittedName>
</protein>
<dbReference type="InterPro" id="IPR027022">
    <property type="entry name" value="ABC_permease_BceB-typ"/>
</dbReference>
<proteinExistence type="inferred from homology"/>
<accession>A0ABU6NVA1</accession>
<name>A0ABU6NVA1_9BACI</name>